<feature type="transmembrane region" description="Helical" evidence="1">
    <location>
        <begin position="80"/>
        <end position="100"/>
    </location>
</feature>
<dbReference type="EMBL" id="PFBI01000006">
    <property type="protein sequence ID" value="PIR84407.1"/>
    <property type="molecule type" value="Genomic_DNA"/>
</dbReference>
<keyword evidence="1" id="KW-1133">Transmembrane helix</keyword>
<protein>
    <recommendedName>
        <fullName evidence="5">TIGR03745 family integrating conjugative element membrane protein</fullName>
    </recommendedName>
</protein>
<evidence type="ECO:0000256" key="2">
    <source>
        <dbReference type="SAM" id="SignalP"/>
    </source>
</evidence>
<evidence type="ECO:0000256" key="1">
    <source>
        <dbReference type="SAM" id="Phobius"/>
    </source>
</evidence>
<evidence type="ECO:0008006" key="5">
    <source>
        <dbReference type="Google" id="ProtNLM"/>
    </source>
</evidence>
<dbReference type="InterPro" id="IPR043993">
    <property type="entry name" value="T4SS_pilin"/>
</dbReference>
<feature type="signal peptide" evidence="2">
    <location>
        <begin position="1"/>
        <end position="21"/>
    </location>
</feature>
<dbReference type="Proteomes" id="UP000229344">
    <property type="component" value="Unassembled WGS sequence"/>
</dbReference>
<organism evidence="3 4">
    <name type="scientific">Candidatus Kaiserbacteria bacterium CG10_big_fil_rev_8_21_14_0_10_47_16</name>
    <dbReference type="NCBI Taxonomy" id="1974608"/>
    <lineage>
        <taxon>Bacteria</taxon>
        <taxon>Candidatus Kaiseribacteriota</taxon>
    </lineage>
</organism>
<name>A0A2H0UDD9_9BACT</name>
<feature type="transmembrane region" description="Helical" evidence="1">
    <location>
        <begin position="45"/>
        <end position="68"/>
    </location>
</feature>
<evidence type="ECO:0000313" key="3">
    <source>
        <dbReference type="EMBL" id="PIR84407.1"/>
    </source>
</evidence>
<keyword evidence="2" id="KW-0732">Signal</keyword>
<accession>A0A2H0UDD9</accession>
<proteinExistence type="predicted"/>
<gene>
    <name evidence="3" type="ORF">COU16_02390</name>
</gene>
<feature type="chain" id="PRO_5013634922" description="TIGR03745 family integrating conjugative element membrane protein" evidence="2">
    <location>
        <begin position="22"/>
        <end position="125"/>
    </location>
</feature>
<dbReference type="Pfam" id="PF18895">
    <property type="entry name" value="T4SS_pilin"/>
    <property type="match status" value="1"/>
</dbReference>
<dbReference type="AlphaFoldDB" id="A0A2H0UDD9"/>
<evidence type="ECO:0000313" key="4">
    <source>
        <dbReference type="Proteomes" id="UP000229344"/>
    </source>
</evidence>
<keyword evidence="1" id="KW-0812">Transmembrane</keyword>
<reference evidence="4" key="1">
    <citation type="submission" date="2017-09" db="EMBL/GenBank/DDBJ databases">
        <title>Depth-based differentiation of microbial function through sediment-hosted aquifers and enrichment of novel symbionts in the deep terrestrial subsurface.</title>
        <authorList>
            <person name="Probst A.J."/>
            <person name="Ladd B."/>
            <person name="Jarett J.K."/>
            <person name="Geller-Mcgrath D.E."/>
            <person name="Sieber C.M.K."/>
            <person name="Emerson J.B."/>
            <person name="Anantharaman K."/>
            <person name="Thomas B.C."/>
            <person name="Malmstrom R."/>
            <person name="Stieglmeier M."/>
            <person name="Klingl A."/>
            <person name="Woyke T."/>
            <person name="Ryan C.M."/>
            <person name="Banfield J.F."/>
        </authorList>
    </citation>
    <scope>NUCLEOTIDE SEQUENCE [LARGE SCALE GENOMIC DNA]</scope>
</reference>
<keyword evidence="1" id="KW-0472">Membrane</keyword>
<comment type="caution">
    <text evidence="3">The sequence shown here is derived from an EMBL/GenBank/DDBJ whole genome shotgun (WGS) entry which is preliminary data.</text>
</comment>
<sequence length="125" mass="13782">MKFLARALPFASFFPAVAAFAQTSPGNFNGVTVFFTNIVTFINFTLVPLIFAIAFLLFIWGVATYFIFSRDSETAKEKGRDYMIWGIAGFVIMVSVWGIVNLLSSGLGLNQQDIQGIPNVNLTNN</sequence>